<keyword evidence="2" id="KW-1185">Reference proteome</keyword>
<accession>A0A1E7EPH9</accession>
<dbReference type="OrthoDB" id="56616at2759"/>
<dbReference type="Proteomes" id="UP000095751">
    <property type="component" value="Unassembled WGS sequence"/>
</dbReference>
<sequence>MYLKDHGSGLELLTKKTCFRLGDHVRQELTPVLDKVEDLETIVTEFVSQSPVNHTPVVELEDDPFHMGPFASRAARVQPQAGATGESFQGHTQTPELIEATNQIKVLREEVAKLKEEFGDKPLTVGGVQIRSKQALHSWLVMNVDGPESDLKVKSNDAYVCFIDASRLLALTFGGLGEESTLERKANVIKWEYMWAEEQSFQKVFGKVSLSNGKTIDSRVLPACKTYDDFESVLTFQSYKTSVENAVADQAEMLRGKAKDRLTLVGHNVACVCINHSEAFITKLLTWMSITWGGYKKESIHKVVWSCLQTIPLEKEFLKANFSAHPTVAHVLNLHLQTSAVRKSEFEYELNEMEKTMAKMVISVSNSEKKADKALTASGKK</sequence>
<name>A0A1E7EPH9_9STRA</name>
<organism evidence="1 2">
    <name type="scientific">Fragilariopsis cylindrus CCMP1102</name>
    <dbReference type="NCBI Taxonomy" id="635003"/>
    <lineage>
        <taxon>Eukaryota</taxon>
        <taxon>Sar</taxon>
        <taxon>Stramenopiles</taxon>
        <taxon>Ochrophyta</taxon>
        <taxon>Bacillariophyta</taxon>
        <taxon>Bacillariophyceae</taxon>
        <taxon>Bacillariophycidae</taxon>
        <taxon>Bacillariales</taxon>
        <taxon>Bacillariaceae</taxon>
        <taxon>Fragilariopsis</taxon>
    </lineage>
</organism>
<reference evidence="1 2" key="1">
    <citation type="submission" date="2016-09" db="EMBL/GenBank/DDBJ databases">
        <title>Extensive genetic diversity and differential bi-allelic expression allows diatom success in the polar Southern Ocean.</title>
        <authorList>
            <consortium name="DOE Joint Genome Institute"/>
            <person name="Mock T."/>
            <person name="Otillar R.P."/>
            <person name="Strauss J."/>
            <person name="Dupont C."/>
            <person name="Frickenhaus S."/>
            <person name="Maumus F."/>
            <person name="Mcmullan M."/>
            <person name="Sanges R."/>
            <person name="Schmutz J."/>
            <person name="Toseland A."/>
            <person name="Valas R."/>
            <person name="Veluchamy A."/>
            <person name="Ward B.J."/>
            <person name="Allen A."/>
            <person name="Barry K."/>
            <person name="Falciatore A."/>
            <person name="Ferrante M."/>
            <person name="Fortunato A.E."/>
            <person name="Gloeckner G."/>
            <person name="Gruber A."/>
            <person name="Hipkin R."/>
            <person name="Janech M."/>
            <person name="Kroth P."/>
            <person name="Leese F."/>
            <person name="Lindquist E."/>
            <person name="Lyon B.R."/>
            <person name="Martin J."/>
            <person name="Mayer C."/>
            <person name="Parker M."/>
            <person name="Quesneville H."/>
            <person name="Raymond J."/>
            <person name="Uhlig C."/>
            <person name="Valentin K.U."/>
            <person name="Worden A.Z."/>
            <person name="Armbrust E.V."/>
            <person name="Bowler C."/>
            <person name="Green B."/>
            <person name="Moulton V."/>
            <person name="Van Oosterhout C."/>
            <person name="Grigoriev I."/>
        </authorList>
    </citation>
    <scope>NUCLEOTIDE SEQUENCE [LARGE SCALE GENOMIC DNA]</scope>
    <source>
        <strain evidence="1 2">CCMP1102</strain>
    </source>
</reference>
<dbReference type="KEGG" id="fcy:FRACYDRAFT_250730"/>
<dbReference type="AlphaFoldDB" id="A0A1E7EPH9"/>
<evidence type="ECO:0000313" key="1">
    <source>
        <dbReference type="EMBL" id="OEU07707.1"/>
    </source>
</evidence>
<proteinExistence type="predicted"/>
<dbReference type="InParanoid" id="A0A1E7EPH9"/>
<gene>
    <name evidence="1" type="ORF">FRACYDRAFT_250730</name>
</gene>
<dbReference type="EMBL" id="KV784384">
    <property type="protein sequence ID" value="OEU07707.1"/>
    <property type="molecule type" value="Genomic_DNA"/>
</dbReference>
<protein>
    <submittedName>
        <fullName evidence="1">Uncharacterized protein</fullName>
    </submittedName>
</protein>
<evidence type="ECO:0000313" key="2">
    <source>
        <dbReference type="Proteomes" id="UP000095751"/>
    </source>
</evidence>